<name>A0A1T4YEG0_9BACT</name>
<proteinExistence type="predicted"/>
<evidence type="ECO:0000313" key="2">
    <source>
        <dbReference type="Proteomes" id="UP000190774"/>
    </source>
</evidence>
<evidence type="ECO:0000313" key="1">
    <source>
        <dbReference type="EMBL" id="SKB00212.1"/>
    </source>
</evidence>
<dbReference type="Proteomes" id="UP000190774">
    <property type="component" value="Unassembled WGS sequence"/>
</dbReference>
<dbReference type="AlphaFoldDB" id="A0A1T4YEG0"/>
<protein>
    <submittedName>
        <fullName evidence="1">Uncharacterized protein</fullName>
    </submittedName>
</protein>
<dbReference type="EMBL" id="FUYE01000010">
    <property type="protein sequence ID" value="SKB00212.1"/>
    <property type="molecule type" value="Genomic_DNA"/>
</dbReference>
<sequence>MADLTPDEWAYKSLLDGLKEKIALNLEKIEGYKWMIENVPPGKTAAFYKTVFMSSPSER</sequence>
<organism evidence="1 2">
    <name type="scientific">Prosthecobacter debontii</name>
    <dbReference type="NCBI Taxonomy" id="48467"/>
    <lineage>
        <taxon>Bacteria</taxon>
        <taxon>Pseudomonadati</taxon>
        <taxon>Verrucomicrobiota</taxon>
        <taxon>Verrucomicrobiia</taxon>
        <taxon>Verrucomicrobiales</taxon>
        <taxon>Verrucomicrobiaceae</taxon>
        <taxon>Prosthecobacter</taxon>
    </lineage>
</organism>
<accession>A0A1T4YEG0</accession>
<keyword evidence="2" id="KW-1185">Reference proteome</keyword>
<gene>
    <name evidence="1" type="ORF">SAMN02745166_03096</name>
</gene>
<reference evidence="2" key="1">
    <citation type="submission" date="2017-02" db="EMBL/GenBank/DDBJ databases">
        <authorList>
            <person name="Varghese N."/>
            <person name="Submissions S."/>
        </authorList>
    </citation>
    <scope>NUCLEOTIDE SEQUENCE [LARGE SCALE GENOMIC DNA]</scope>
    <source>
        <strain evidence="2">ATCC 700200</strain>
    </source>
</reference>